<evidence type="ECO:0000313" key="9">
    <source>
        <dbReference type="Proteomes" id="UP000229600"/>
    </source>
</evidence>
<comment type="similarity">
    <text evidence="1">Belongs to the thioredoxin family. DsbA subfamily.</text>
</comment>
<keyword evidence="5" id="KW-0676">Redox-active center</keyword>
<name>A0A2H0N6G4_9BACT</name>
<evidence type="ECO:0000256" key="6">
    <source>
        <dbReference type="SAM" id="Phobius"/>
    </source>
</evidence>
<comment type="caution">
    <text evidence="8">The sequence shown here is derived from an EMBL/GenBank/DDBJ whole genome shotgun (WGS) entry which is preliminary data.</text>
</comment>
<protein>
    <submittedName>
        <fullName evidence="8">Disulfide bond formation protein DsbA</fullName>
    </submittedName>
</protein>
<dbReference type="PROSITE" id="PS51352">
    <property type="entry name" value="THIOREDOXIN_2"/>
    <property type="match status" value="1"/>
</dbReference>
<keyword evidence="6" id="KW-0472">Membrane</keyword>
<accession>A0A2H0N6G4</accession>
<dbReference type="InterPro" id="IPR012336">
    <property type="entry name" value="Thioredoxin-like_fold"/>
</dbReference>
<evidence type="ECO:0000256" key="3">
    <source>
        <dbReference type="ARBA" id="ARBA00023002"/>
    </source>
</evidence>
<evidence type="ECO:0000256" key="5">
    <source>
        <dbReference type="ARBA" id="ARBA00023284"/>
    </source>
</evidence>
<organism evidence="8 9">
    <name type="scientific">Candidatus Magasanikbacteria bacterium CG11_big_fil_rev_8_21_14_0_20_39_34</name>
    <dbReference type="NCBI Taxonomy" id="1974653"/>
    <lineage>
        <taxon>Bacteria</taxon>
        <taxon>Candidatus Magasanikiibacteriota</taxon>
    </lineage>
</organism>
<dbReference type="PANTHER" id="PTHR13887:SF14">
    <property type="entry name" value="DISULFIDE BOND FORMATION PROTEIN D"/>
    <property type="match status" value="1"/>
</dbReference>
<dbReference type="InterPro" id="IPR013766">
    <property type="entry name" value="Thioredoxin_domain"/>
</dbReference>
<keyword evidence="6" id="KW-0812">Transmembrane</keyword>
<dbReference type="InterPro" id="IPR036249">
    <property type="entry name" value="Thioredoxin-like_sf"/>
</dbReference>
<evidence type="ECO:0000256" key="4">
    <source>
        <dbReference type="ARBA" id="ARBA00023157"/>
    </source>
</evidence>
<keyword evidence="2" id="KW-0732">Signal</keyword>
<keyword evidence="6" id="KW-1133">Transmembrane helix</keyword>
<evidence type="ECO:0000256" key="1">
    <source>
        <dbReference type="ARBA" id="ARBA00005791"/>
    </source>
</evidence>
<gene>
    <name evidence="8" type="ORF">COV59_00705</name>
</gene>
<dbReference type="Proteomes" id="UP000229600">
    <property type="component" value="Unassembled WGS sequence"/>
</dbReference>
<dbReference type="Pfam" id="PF13462">
    <property type="entry name" value="Thioredoxin_4"/>
    <property type="match status" value="1"/>
</dbReference>
<evidence type="ECO:0000259" key="7">
    <source>
        <dbReference type="PROSITE" id="PS51352"/>
    </source>
</evidence>
<dbReference type="Gene3D" id="3.40.30.10">
    <property type="entry name" value="Glutaredoxin"/>
    <property type="match status" value="1"/>
</dbReference>
<dbReference type="PANTHER" id="PTHR13887">
    <property type="entry name" value="GLUTATHIONE S-TRANSFERASE KAPPA"/>
    <property type="match status" value="1"/>
</dbReference>
<dbReference type="GO" id="GO:0016491">
    <property type="term" value="F:oxidoreductase activity"/>
    <property type="evidence" value="ECO:0007669"/>
    <property type="project" value="UniProtKB-KW"/>
</dbReference>
<evidence type="ECO:0000313" key="8">
    <source>
        <dbReference type="EMBL" id="PIR04482.1"/>
    </source>
</evidence>
<proteinExistence type="inferred from homology"/>
<dbReference type="AlphaFoldDB" id="A0A2H0N6G4"/>
<keyword evidence="3" id="KW-0560">Oxidoreductase</keyword>
<feature type="domain" description="Thioredoxin" evidence="7">
    <location>
        <begin position="26"/>
        <end position="212"/>
    </location>
</feature>
<evidence type="ECO:0000256" key="2">
    <source>
        <dbReference type="ARBA" id="ARBA00022729"/>
    </source>
</evidence>
<sequence length="212" mass="24109">MKHSNRKSLYIWGGFILGVLLLIWGLSKLTGLSGSTLTTSIDAKDHVSGNPNAPLTLVEYSDFQCPACKHYYPLVKQLVKSHENDLQVVYRHFPLESIHEHALLAAQAAEAASLQGRFWDMHDILFNTQDIWVNDENPKERIIQYAESLRLDIDQFRNDMDSKEVTERVNRDINSGHKANISGTPTFFLNGVQIQAPPQYDEFEKIISQALK</sequence>
<feature type="transmembrane region" description="Helical" evidence="6">
    <location>
        <begin position="9"/>
        <end position="27"/>
    </location>
</feature>
<keyword evidence="4" id="KW-1015">Disulfide bond</keyword>
<dbReference type="SUPFAM" id="SSF52833">
    <property type="entry name" value="Thioredoxin-like"/>
    <property type="match status" value="1"/>
</dbReference>
<reference evidence="8 9" key="1">
    <citation type="submission" date="2017-09" db="EMBL/GenBank/DDBJ databases">
        <title>Depth-based differentiation of microbial function through sediment-hosted aquifers and enrichment of novel symbionts in the deep terrestrial subsurface.</title>
        <authorList>
            <person name="Probst A.J."/>
            <person name="Ladd B."/>
            <person name="Jarett J.K."/>
            <person name="Geller-Mcgrath D.E."/>
            <person name="Sieber C.M."/>
            <person name="Emerson J.B."/>
            <person name="Anantharaman K."/>
            <person name="Thomas B.C."/>
            <person name="Malmstrom R."/>
            <person name="Stieglmeier M."/>
            <person name="Klingl A."/>
            <person name="Woyke T."/>
            <person name="Ryan C.M."/>
            <person name="Banfield J.F."/>
        </authorList>
    </citation>
    <scope>NUCLEOTIDE SEQUENCE [LARGE SCALE GENOMIC DNA]</scope>
    <source>
        <strain evidence="8">CG11_big_fil_rev_8_21_14_0_20_39_34</strain>
    </source>
</reference>
<dbReference type="EMBL" id="PCWN01000002">
    <property type="protein sequence ID" value="PIR04482.1"/>
    <property type="molecule type" value="Genomic_DNA"/>
</dbReference>